<dbReference type="Gene3D" id="3.40.50.12780">
    <property type="entry name" value="N-terminal domain of ligase-like"/>
    <property type="match status" value="1"/>
</dbReference>
<name>A0AAD7C082_9AGAR</name>
<evidence type="ECO:0000259" key="4">
    <source>
        <dbReference type="Pfam" id="PF07993"/>
    </source>
</evidence>
<dbReference type="InterPro" id="IPR036291">
    <property type="entry name" value="NAD(P)-bd_dom_sf"/>
</dbReference>
<dbReference type="PANTHER" id="PTHR43439:SF2">
    <property type="entry name" value="ENZYME, PUTATIVE (JCVI)-RELATED"/>
    <property type="match status" value="1"/>
</dbReference>
<comment type="caution">
    <text evidence="5">The sequence shown here is derived from an EMBL/GenBank/DDBJ whole genome shotgun (WGS) entry which is preliminary data.</text>
</comment>
<feature type="domain" description="Thioester reductase (TE)" evidence="4">
    <location>
        <begin position="702"/>
        <end position="938"/>
    </location>
</feature>
<evidence type="ECO:0000256" key="2">
    <source>
        <dbReference type="ARBA" id="ARBA00022553"/>
    </source>
</evidence>
<gene>
    <name evidence="5" type="ORF">FB45DRAFT_1057185</name>
</gene>
<evidence type="ECO:0000313" key="6">
    <source>
        <dbReference type="Proteomes" id="UP001221142"/>
    </source>
</evidence>
<dbReference type="InterPro" id="IPR051414">
    <property type="entry name" value="Adenylate-forming_Reductase"/>
</dbReference>
<dbReference type="AlphaFoldDB" id="A0AAD7C082"/>
<dbReference type="InterPro" id="IPR013120">
    <property type="entry name" value="FAR_NAD-bd"/>
</dbReference>
<evidence type="ECO:0008006" key="7">
    <source>
        <dbReference type="Google" id="ProtNLM"/>
    </source>
</evidence>
<keyword evidence="2" id="KW-0597">Phosphoprotein</keyword>
<dbReference type="InterPro" id="IPR042099">
    <property type="entry name" value="ANL_N_sf"/>
</dbReference>
<dbReference type="PANTHER" id="PTHR43439">
    <property type="entry name" value="PHENYLACETATE-COENZYME A LIGASE"/>
    <property type="match status" value="1"/>
</dbReference>
<evidence type="ECO:0000256" key="1">
    <source>
        <dbReference type="ARBA" id="ARBA00022450"/>
    </source>
</evidence>
<reference evidence="5" key="1">
    <citation type="submission" date="2023-03" db="EMBL/GenBank/DDBJ databases">
        <title>Massive genome expansion in bonnet fungi (Mycena s.s.) driven by repeated elements and novel gene families across ecological guilds.</title>
        <authorList>
            <consortium name="Lawrence Berkeley National Laboratory"/>
            <person name="Harder C.B."/>
            <person name="Miyauchi S."/>
            <person name="Viragh M."/>
            <person name="Kuo A."/>
            <person name="Thoen E."/>
            <person name="Andreopoulos B."/>
            <person name="Lu D."/>
            <person name="Skrede I."/>
            <person name="Drula E."/>
            <person name="Henrissat B."/>
            <person name="Morin E."/>
            <person name="Kohler A."/>
            <person name="Barry K."/>
            <person name="LaButti K."/>
            <person name="Morin E."/>
            <person name="Salamov A."/>
            <person name="Lipzen A."/>
            <person name="Mereny Z."/>
            <person name="Hegedus B."/>
            <person name="Baldrian P."/>
            <person name="Stursova M."/>
            <person name="Weitz H."/>
            <person name="Taylor A."/>
            <person name="Grigoriev I.V."/>
            <person name="Nagy L.G."/>
            <person name="Martin F."/>
            <person name="Kauserud H."/>
        </authorList>
    </citation>
    <scope>NUCLEOTIDE SEQUENCE</scope>
    <source>
        <strain evidence="5">9284</strain>
    </source>
</reference>
<dbReference type="Pfam" id="PF00501">
    <property type="entry name" value="AMP-binding"/>
    <property type="match status" value="1"/>
</dbReference>
<dbReference type="Pfam" id="PF23562">
    <property type="entry name" value="AMP-binding_C_3"/>
    <property type="match status" value="1"/>
</dbReference>
<evidence type="ECO:0000313" key="5">
    <source>
        <dbReference type="EMBL" id="KAJ7635327.1"/>
    </source>
</evidence>
<dbReference type="InterPro" id="IPR000873">
    <property type="entry name" value="AMP-dep_synth/lig_dom"/>
</dbReference>
<feature type="domain" description="AMP-dependent synthetase/ligase" evidence="3">
    <location>
        <begin position="35"/>
        <end position="371"/>
    </location>
</feature>
<dbReference type="Proteomes" id="UP001221142">
    <property type="component" value="Unassembled WGS sequence"/>
</dbReference>
<dbReference type="SUPFAM" id="SSF51735">
    <property type="entry name" value="NAD(P)-binding Rossmann-fold domains"/>
    <property type="match status" value="1"/>
</dbReference>
<dbReference type="EMBL" id="JARKIF010000007">
    <property type="protein sequence ID" value="KAJ7635327.1"/>
    <property type="molecule type" value="Genomic_DNA"/>
</dbReference>
<dbReference type="SUPFAM" id="SSF56801">
    <property type="entry name" value="Acetyl-CoA synthetase-like"/>
    <property type="match status" value="1"/>
</dbReference>
<keyword evidence="1" id="KW-0596">Phosphopantetheine</keyword>
<sequence length="1060" mass="116609">MSLPLPPHTQALDCATFTAPPLDAGLTLPQIYDWHFEHTPNHRLFVHPCADGSTRTIYWREAVQAIYVGAALLRSRFGWSSGMAETPVVAILASSDIIPYFTLIVSCMRANYIPFPISPRNSPAAIAHLIEKVGVSHLLIGHEPAMSALAKQAISILTTKNNQPYSIPDISLVPLFDKLFLPSSANAITPDALPYENKGPEATSVILHSSGSTAFPKPIYWTNYGVIQGCLNPWFGERDLTDQILSVQGLPMYHGLGVMQTWWAASCGLVLSVFEPKPIPTVATPDLWFEAARNTASDVILTVPALIEAWSRNPEYVQWLSTRAGVVFSGGPLNKAVGDHLVSQGVNIFTLYGATECGIMSLVLPARVGKDWQYLSFPASINAEMVPFGDGLFELVIMPHVWHSPCVVNTQIRGINAYSTSDLFTAHPTKPGCWRIFGRADDQIMHSTGEKTNPVPLEIILARDPHVQSCVMFGRGRFQAGVLIHPKPEFEFDPSDAVRLAEFRNQLWPTIVKMNEIAPQHSRLFKEMILVSKPSKPFTYTAKMTVRRQAVIADYEEEFDQLYKLIEESAALNIPQLQAWDAASILDFVRNAVHSLMKADVGDDEDIFQHGCDSLQATWLRNCILASLRESAQLDTRGNARNFVYDYPTVSSLARYIFLVVSGEEAPSTARPPAMQALLAKYSQNFPSHSGTKPATQRVVLVTGTTGELGCHLLSLLLADEPVSRVYALNRQHPDLRERQARAFVERGLDVGRLDSPKLVLLAGNAAVPSFGLPDEIYKEIQDTVTHIIHNAWPVDFNLALPSFEPNIKGLRALVDLSLRSPFIEPPKILYTSSIGIFQHPQTRMPLKEISVDAEVATGIGYVESKWVSESILLRAAEATPLKPLIVRVGQLSGGANGAWNIGEWVPAVVQSAKFIGCIPHDRRDVSWIAVDIAAAAIVEFLGAPSTATFTHLVNPKPVPWSTLASMIARNLDVPLVPYEKWLSRVEAAGEALEGFRAPRLLSTFRAFQNSEGQTDAFGFAKLDIANALDASETLQSGKCQLGEKDVESWLGYWRSAGLL</sequence>
<organism evidence="5 6">
    <name type="scientific">Roridomyces roridus</name>
    <dbReference type="NCBI Taxonomy" id="1738132"/>
    <lineage>
        <taxon>Eukaryota</taxon>
        <taxon>Fungi</taxon>
        <taxon>Dikarya</taxon>
        <taxon>Basidiomycota</taxon>
        <taxon>Agaricomycotina</taxon>
        <taxon>Agaricomycetes</taxon>
        <taxon>Agaricomycetidae</taxon>
        <taxon>Agaricales</taxon>
        <taxon>Marasmiineae</taxon>
        <taxon>Mycenaceae</taxon>
        <taxon>Roridomyces</taxon>
    </lineage>
</organism>
<accession>A0AAD7C082</accession>
<keyword evidence="6" id="KW-1185">Reference proteome</keyword>
<protein>
    <recommendedName>
        <fullName evidence="7">Acetyl-CoA synthetase-like protein</fullName>
    </recommendedName>
</protein>
<dbReference type="Gene3D" id="3.40.50.720">
    <property type="entry name" value="NAD(P)-binding Rossmann-like Domain"/>
    <property type="match status" value="1"/>
</dbReference>
<proteinExistence type="predicted"/>
<evidence type="ECO:0000259" key="3">
    <source>
        <dbReference type="Pfam" id="PF00501"/>
    </source>
</evidence>
<dbReference type="Pfam" id="PF07993">
    <property type="entry name" value="NAD_binding_4"/>
    <property type="match status" value="1"/>
</dbReference>